<evidence type="ECO:0000313" key="2">
    <source>
        <dbReference type="Proteomes" id="UP000541444"/>
    </source>
</evidence>
<organism evidence="1 2">
    <name type="scientific">Kingdonia uniflora</name>
    <dbReference type="NCBI Taxonomy" id="39325"/>
    <lineage>
        <taxon>Eukaryota</taxon>
        <taxon>Viridiplantae</taxon>
        <taxon>Streptophyta</taxon>
        <taxon>Embryophyta</taxon>
        <taxon>Tracheophyta</taxon>
        <taxon>Spermatophyta</taxon>
        <taxon>Magnoliopsida</taxon>
        <taxon>Ranunculales</taxon>
        <taxon>Circaeasteraceae</taxon>
        <taxon>Kingdonia</taxon>
    </lineage>
</organism>
<comment type="caution">
    <text evidence="1">The sequence shown here is derived from an EMBL/GenBank/DDBJ whole genome shotgun (WGS) entry which is preliminary data.</text>
</comment>
<keyword evidence="2" id="KW-1185">Reference proteome</keyword>
<proteinExistence type="predicted"/>
<sequence length="86" mass="9633">MRLINNNSENVAFAHTLLEIRSNPNETAELPSAFNKCANLDELICLVYPHLEEVTTASTTYLTERTILSARNEDVNIINIQAMANI</sequence>
<reference evidence="1 2" key="1">
    <citation type="journal article" date="2020" name="IScience">
        <title>Genome Sequencing of the Endangered Kingdonia uniflora (Circaeasteraceae, Ranunculales) Reveals Potential Mechanisms of Evolutionary Specialization.</title>
        <authorList>
            <person name="Sun Y."/>
            <person name="Deng T."/>
            <person name="Zhang A."/>
            <person name="Moore M.J."/>
            <person name="Landis J.B."/>
            <person name="Lin N."/>
            <person name="Zhang H."/>
            <person name="Zhang X."/>
            <person name="Huang J."/>
            <person name="Zhang X."/>
            <person name="Sun H."/>
            <person name="Wang H."/>
        </authorList>
    </citation>
    <scope>NUCLEOTIDE SEQUENCE [LARGE SCALE GENOMIC DNA]</scope>
    <source>
        <strain evidence="1">TB1705</strain>
        <tissue evidence="1">Leaf</tissue>
    </source>
</reference>
<dbReference type="Proteomes" id="UP000541444">
    <property type="component" value="Unassembled WGS sequence"/>
</dbReference>
<gene>
    <name evidence="1" type="ORF">GIB67_012158</name>
</gene>
<dbReference type="OrthoDB" id="272985at2759"/>
<accession>A0A7J7NNY9</accession>
<evidence type="ECO:0000313" key="1">
    <source>
        <dbReference type="EMBL" id="KAF6168760.1"/>
    </source>
</evidence>
<protein>
    <recommendedName>
        <fullName evidence="3">ATP-dependent DNA helicase</fullName>
    </recommendedName>
</protein>
<dbReference type="AlphaFoldDB" id="A0A7J7NNY9"/>
<evidence type="ECO:0008006" key="3">
    <source>
        <dbReference type="Google" id="ProtNLM"/>
    </source>
</evidence>
<dbReference type="EMBL" id="JACGCM010000679">
    <property type="protein sequence ID" value="KAF6168760.1"/>
    <property type="molecule type" value="Genomic_DNA"/>
</dbReference>
<name>A0A7J7NNY9_9MAGN</name>